<dbReference type="RefSeq" id="WP_343944268.1">
    <property type="nucleotide sequence ID" value="NZ_BAAAHP010000163.1"/>
</dbReference>
<evidence type="ECO:0000313" key="3">
    <source>
        <dbReference type="EMBL" id="GAA0895777.1"/>
    </source>
</evidence>
<dbReference type="EMBL" id="BAAAHP010000163">
    <property type="protein sequence ID" value="GAA0895777.1"/>
    <property type="molecule type" value="Genomic_DNA"/>
</dbReference>
<keyword evidence="4" id="KW-1185">Reference proteome</keyword>
<accession>A0ABN1N6Z1</accession>
<protein>
    <submittedName>
        <fullName evidence="3">Helix-turn-helix transcriptional regulator</fullName>
    </submittedName>
</protein>
<name>A0ABN1N6Z1_9PSEU</name>
<dbReference type="SMART" id="SM00530">
    <property type="entry name" value="HTH_XRE"/>
    <property type="match status" value="1"/>
</dbReference>
<dbReference type="Gene3D" id="1.10.260.40">
    <property type="entry name" value="lambda repressor-like DNA-binding domains"/>
    <property type="match status" value="1"/>
</dbReference>
<dbReference type="SUPFAM" id="SSF47413">
    <property type="entry name" value="lambda repressor-like DNA-binding domains"/>
    <property type="match status" value="1"/>
</dbReference>
<dbReference type="Pfam" id="PF17765">
    <property type="entry name" value="MLTR_LBD"/>
    <property type="match status" value="1"/>
</dbReference>
<feature type="domain" description="HTH cro/C1-type" evidence="2">
    <location>
        <begin position="13"/>
        <end position="85"/>
    </location>
</feature>
<comment type="caution">
    <text evidence="3">The sequence shown here is derived from an EMBL/GenBank/DDBJ whole genome shotgun (WGS) entry which is preliminary data.</text>
</comment>
<gene>
    <name evidence="3" type="ORF">GCM10009559_52710</name>
</gene>
<dbReference type="Pfam" id="PF13560">
    <property type="entry name" value="HTH_31"/>
    <property type="match status" value="1"/>
</dbReference>
<proteinExistence type="predicted"/>
<evidence type="ECO:0000259" key="2">
    <source>
        <dbReference type="SMART" id="SM00530"/>
    </source>
</evidence>
<dbReference type="Proteomes" id="UP001499967">
    <property type="component" value="Unassembled WGS sequence"/>
</dbReference>
<dbReference type="Gene3D" id="3.30.450.180">
    <property type="match status" value="1"/>
</dbReference>
<dbReference type="CDD" id="cd00093">
    <property type="entry name" value="HTH_XRE"/>
    <property type="match status" value="1"/>
</dbReference>
<evidence type="ECO:0000313" key="4">
    <source>
        <dbReference type="Proteomes" id="UP001499967"/>
    </source>
</evidence>
<reference evidence="3 4" key="1">
    <citation type="journal article" date="2019" name="Int. J. Syst. Evol. Microbiol.">
        <title>The Global Catalogue of Microorganisms (GCM) 10K type strain sequencing project: providing services to taxonomists for standard genome sequencing and annotation.</title>
        <authorList>
            <consortium name="The Broad Institute Genomics Platform"/>
            <consortium name="The Broad Institute Genome Sequencing Center for Infectious Disease"/>
            <person name="Wu L."/>
            <person name="Ma J."/>
        </authorList>
    </citation>
    <scope>NUCLEOTIDE SEQUENCE [LARGE SCALE GENOMIC DNA]</scope>
    <source>
        <strain evidence="3 4">JCM 11117</strain>
    </source>
</reference>
<evidence type="ECO:0000256" key="1">
    <source>
        <dbReference type="SAM" id="MobiDB-lite"/>
    </source>
</evidence>
<dbReference type="PANTHER" id="PTHR35010">
    <property type="entry name" value="BLL4672 PROTEIN-RELATED"/>
    <property type="match status" value="1"/>
</dbReference>
<dbReference type="InterPro" id="IPR041413">
    <property type="entry name" value="MLTR_LBD"/>
</dbReference>
<feature type="region of interest" description="Disordered" evidence="1">
    <location>
        <begin position="275"/>
        <end position="302"/>
    </location>
</feature>
<dbReference type="InterPro" id="IPR001387">
    <property type="entry name" value="Cro/C1-type_HTH"/>
</dbReference>
<dbReference type="PANTHER" id="PTHR35010:SF2">
    <property type="entry name" value="BLL4672 PROTEIN"/>
    <property type="match status" value="1"/>
</dbReference>
<sequence length="302" mass="33827">MTATAHGKELGSFLRSRRERITPDQVGIPPGTRRRTPGLRREEVAQLAGVGITWYTWLEQGRPINASAQVLAAVARTLRLTDAERDHLYRLAGVPQLLADVEPALDIPDELHAIVRALDPLPAVLVNARTDVLGWNRSYGALHHHLVSAPAAQRNTIWYLFTALQEHSRILNRDEQAPEVVAGFRYSYSQHLNDPQWRDFVARLRDASPLFARLWDTEDVAPPRLCDKHYDFPEIGEIRIRSTGMALVDHPGIRIVVHTPAEDRSRERIDRVLRRPDWSGRGRPPGSPVNGGGMGGTVSSVM</sequence>
<dbReference type="InterPro" id="IPR010982">
    <property type="entry name" value="Lambda_DNA-bd_dom_sf"/>
</dbReference>
<organism evidence="3 4">
    <name type="scientific">Pseudonocardia zijingensis</name>
    <dbReference type="NCBI Taxonomy" id="153376"/>
    <lineage>
        <taxon>Bacteria</taxon>
        <taxon>Bacillati</taxon>
        <taxon>Actinomycetota</taxon>
        <taxon>Actinomycetes</taxon>
        <taxon>Pseudonocardiales</taxon>
        <taxon>Pseudonocardiaceae</taxon>
        <taxon>Pseudonocardia</taxon>
    </lineage>
</organism>